<organism evidence="1 2">
    <name type="scientific">Beauveria asiatica</name>
    <dbReference type="NCBI Taxonomy" id="1069075"/>
    <lineage>
        <taxon>Eukaryota</taxon>
        <taxon>Fungi</taxon>
        <taxon>Dikarya</taxon>
        <taxon>Ascomycota</taxon>
        <taxon>Pezizomycotina</taxon>
        <taxon>Sordariomycetes</taxon>
        <taxon>Hypocreomycetidae</taxon>
        <taxon>Hypocreales</taxon>
        <taxon>Cordycipitaceae</taxon>
        <taxon>Beauveria</taxon>
    </lineage>
</organism>
<keyword evidence="2" id="KW-1185">Reference proteome</keyword>
<dbReference type="AlphaFoldDB" id="A0AAW0S988"/>
<proteinExistence type="predicted"/>
<dbReference type="EMBL" id="JAAHCF010000006">
    <property type="protein sequence ID" value="KAK8150780.1"/>
    <property type="molecule type" value="Genomic_DNA"/>
</dbReference>
<dbReference type="Proteomes" id="UP001397290">
    <property type="component" value="Unassembled WGS sequence"/>
</dbReference>
<reference evidence="1 2" key="1">
    <citation type="submission" date="2020-02" db="EMBL/GenBank/DDBJ databases">
        <title>Comparative genomics of the hypocrealean fungal genus Beauvera.</title>
        <authorList>
            <person name="Showalter D.N."/>
            <person name="Bushley K.E."/>
            <person name="Rehner S.A."/>
        </authorList>
    </citation>
    <scope>NUCLEOTIDE SEQUENCE [LARGE SCALE GENOMIC DNA]</scope>
    <source>
        <strain evidence="1 2">ARSEF4384</strain>
    </source>
</reference>
<gene>
    <name evidence="1" type="ORF">G3M48_008109</name>
</gene>
<protein>
    <submittedName>
        <fullName evidence="1">Uncharacterized protein</fullName>
    </submittedName>
</protein>
<sequence length="127" mass="14207">MSNAAHILSALRRMCGSKHTPPIANPRNIIPGLYHEDINPLVSELLTSNYAGGSLELARLCLRWGDHQHPRKDEIQTRLIDLGSEQEWFQSPDAENYQSPAVVSYILGFADESDDEELANGLRPLEI</sequence>
<evidence type="ECO:0000313" key="2">
    <source>
        <dbReference type="Proteomes" id="UP001397290"/>
    </source>
</evidence>
<comment type="caution">
    <text evidence="1">The sequence shown here is derived from an EMBL/GenBank/DDBJ whole genome shotgun (WGS) entry which is preliminary data.</text>
</comment>
<evidence type="ECO:0000313" key="1">
    <source>
        <dbReference type="EMBL" id="KAK8150780.1"/>
    </source>
</evidence>
<accession>A0AAW0S988</accession>
<name>A0AAW0S988_9HYPO</name>